<dbReference type="GO" id="GO:0005576">
    <property type="term" value="C:extracellular region"/>
    <property type="evidence" value="ECO:0007669"/>
    <property type="project" value="TreeGrafter"/>
</dbReference>
<dbReference type="InterPro" id="IPR052755">
    <property type="entry name" value="Lysozyme_Inhibitor_LprI"/>
</dbReference>
<protein>
    <submittedName>
        <fullName evidence="5">DUF1311 domain-containing protein</fullName>
    </submittedName>
</protein>
<sequence length="635" mass="68056">MRRLARTGGAPVLFALVLASADAAAQAPSFDCKRASGTVERTICGSPDLARFDRELADAYRERLAAAPAGAARDSIQADQRRWVSGRALTCPGSPGAGSDAPGGETVASCLYGLYAQRLAVLNREANEAAWPKVPFRPVMVEGAGRSLCEGLFRDVVAGFFGPAERVNPLSEREVGFAPVQMNRRLDSDEAPPEMAKAELYETGRAATILRLGTRATLRAPTWQYRVYPSEETLRRALRPPPNPFAIGAERDASQPLLDPSHFAENESSLASPRPDLASSSVPVREAFRLFRDGGRTLALVPIRDGRSGYLGVYALHSPTSIERMCLFEAAPEPAAGEGLYGWGEVETLRHAANAVLPPLSCGPATDDDYTLEERAAFRPWSLRPIPVRAGAWRALATGEVQIYLRRKALTGLEASRAVEATRVVYREAEERVSRYYREAFGRNAADAAALARLYLDRMLGAYLAVDGDEAVKAFLAADFDARHAPHAAALAGRADELWTRLGRDPKAAIAAAQGDVDEPLLSLALEHPATVQGLLARGADPNAFGASGLTPLMTAARLGLTDPARMLLDGGADPDLLAKPSRFRPRILDALPCQDTGDPVADAGLTALALAEDAGSSDVADLLRPRTKAQRPER</sequence>
<dbReference type="OrthoDB" id="5476522at2"/>
<keyword evidence="1" id="KW-0040">ANK repeat</keyword>
<keyword evidence="3" id="KW-0732">Signal</keyword>
<dbReference type="SUPFAM" id="SSF48403">
    <property type="entry name" value="Ankyrin repeat"/>
    <property type="match status" value="1"/>
</dbReference>
<dbReference type="Gene3D" id="1.25.40.20">
    <property type="entry name" value="Ankyrin repeat-containing domain"/>
    <property type="match status" value="1"/>
</dbReference>
<dbReference type="InterPro" id="IPR009739">
    <property type="entry name" value="LprI-like_N"/>
</dbReference>
<name>A0A5B2V9G4_9HYPH</name>
<proteinExistence type="predicted"/>
<evidence type="ECO:0000256" key="3">
    <source>
        <dbReference type="SAM" id="SignalP"/>
    </source>
</evidence>
<dbReference type="InterPro" id="IPR002110">
    <property type="entry name" value="Ankyrin_rpt"/>
</dbReference>
<feature type="region of interest" description="Disordered" evidence="2">
    <location>
        <begin position="256"/>
        <end position="278"/>
    </location>
</feature>
<dbReference type="AlphaFoldDB" id="A0A5B2V9G4"/>
<reference evidence="5 6" key="1">
    <citation type="submission" date="2019-09" db="EMBL/GenBank/DDBJ databases">
        <title>Salinarimonas rosea gen. nov., sp. nov., a new member of the a-2 subgroup of the Proteobacteria.</title>
        <authorList>
            <person name="Liu J."/>
        </authorList>
    </citation>
    <scope>NUCLEOTIDE SEQUENCE [LARGE SCALE GENOMIC DNA]</scope>
    <source>
        <strain evidence="5 6">BN140002</strain>
    </source>
</reference>
<feature type="repeat" description="ANK" evidence="1">
    <location>
        <begin position="548"/>
        <end position="580"/>
    </location>
</feature>
<feature type="chain" id="PRO_5023101390" evidence="3">
    <location>
        <begin position="26"/>
        <end position="635"/>
    </location>
</feature>
<dbReference type="InterPro" id="IPR036770">
    <property type="entry name" value="Ankyrin_rpt-contain_sf"/>
</dbReference>
<gene>
    <name evidence="5" type="ORF">F0L46_21000</name>
</gene>
<keyword evidence="6" id="KW-1185">Reference proteome</keyword>
<evidence type="ECO:0000313" key="5">
    <source>
        <dbReference type="EMBL" id="KAA2235225.1"/>
    </source>
</evidence>
<evidence type="ECO:0000313" key="6">
    <source>
        <dbReference type="Proteomes" id="UP000323142"/>
    </source>
</evidence>
<evidence type="ECO:0000256" key="1">
    <source>
        <dbReference type="PROSITE-ProRule" id="PRU00023"/>
    </source>
</evidence>
<feature type="domain" description="Lysozyme inhibitor LprI-like N-terminal" evidence="4">
    <location>
        <begin position="32"/>
        <end position="122"/>
    </location>
</feature>
<dbReference type="Gene3D" id="1.20.1270.180">
    <property type="match status" value="1"/>
</dbReference>
<dbReference type="PROSITE" id="PS50088">
    <property type="entry name" value="ANK_REPEAT"/>
    <property type="match status" value="1"/>
</dbReference>
<comment type="caution">
    <text evidence="5">The sequence shown here is derived from an EMBL/GenBank/DDBJ whole genome shotgun (WGS) entry which is preliminary data.</text>
</comment>
<dbReference type="PROSITE" id="PS50297">
    <property type="entry name" value="ANK_REP_REGION"/>
    <property type="match status" value="1"/>
</dbReference>
<dbReference type="PANTHER" id="PTHR37549:SF1">
    <property type="entry name" value="LIPOPROTEIN LPRI"/>
    <property type="match status" value="1"/>
</dbReference>
<dbReference type="RefSeq" id="WP_149821244.1">
    <property type="nucleotide sequence ID" value="NZ_VUOA01000037.1"/>
</dbReference>
<dbReference type="PANTHER" id="PTHR37549">
    <property type="entry name" value="LIPOPROTEIN LPRI"/>
    <property type="match status" value="1"/>
</dbReference>
<organism evidence="5 6">
    <name type="scientific">Salinarimonas soli</name>
    <dbReference type="NCBI Taxonomy" id="1638099"/>
    <lineage>
        <taxon>Bacteria</taxon>
        <taxon>Pseudomonadati</taxon>
        <taxon>Pseudomonadota</taxon>
        <taxon>Alphaproteobacteria</taxon>
        <taxon>Hyphomicrobiales</taxon>
        <taxon>Salinarimonadaceae</taxon>
        <taxon>Salinarimonas</taxon>
    </lineage>
</organism>
<evidence type="ECO:0000256" key="2">
    <source>
        <dbReference type="SAM" id="MobiDB-lite"/>
    </source>
</evidence>
<evidence type="ECO:0000259" key="4">
    <source>
        <dbReference type="Pfam" id="PF07007"/>
    </source>
</evidence>
<reference evidence="5 6" key="2">
    <citation type="submission" date="2019-09" db="EMBL/GenBank/DDBJ databases">
        <authorList>
            <person name="Jin C."/>
        </authorList>
    </citation>
    <scope>NUCLEOTIDE SEQUENCE [LARGE SCALE GENOMIC DNA]</scope>
    <source>
        <strain evidence="5 6">BN140002</strain>
    </source>
</reference>
<dbReference type="Pfam" id="PF00023">
    <property type="entry name" value="Ank"/>
    <property type="match status" value="1"/>
</dbReference>
<accession>A0A5B2V9G4</accession>
<dbReference type="EMBL" id="VUOA01000037">
    <property type="protein sequence ID" value="KAA2235225.1"/>
    <property type="molecule type" value="Genomic_DNA"/>
</dbReference>
<feature type="region of interest" description="Disordered" evidence="2">
    <location>
        <begin position="615"/>
        <end position="635"/>
    </location>
</feature>
<feature type="signal peptide" evidence="3">
    <location>
        <begin position="1"/>
        <end position="25"/>
    </location>
</feature>
<feature type="compositionally biased region" description="Basic residues" evidence="2">
    <location>
        <begin position="626"/>
        <end position="635"/>
    </location>
</feature>
<dbReference type="Proteomes" id="UP000323142">
    <property type="component" value="Unassembled WGS sequence"/>
</dbReference>
<dbReference type="Pfam" id="PF07007">
    <property type="entry name" value="LprI"/>
    <property type="match status" value="1"/>
</dbReference>